<comment type="caution">
    <text evidence="1">The sequence shown here is derived from an EMBL/GenBank/DDBJ whole genome shotgun (WGS) entry which is preliminary data.</text>
</comment>
<gene>
    <name evidence="1" type="ORF">DFP72DRAFT_1074905</name>
</gene>
<dbReference type="EMBL" id="JACGCI010000077">
    <property type="protein sequence ID" value="KAF6747820.1"/>
    <property type="molecule type" value="Genomic_DNA"/>
</dbReference>
<accession>A0A8H6HK39</accession>
<evidence type="ECO:0000313" key="1">
    <source>
        <dbReference type="EMBL" id="KAF6747820.1"/>
    </source>
</evidence>
<protein>
    <submittedName>
        <fullName evidence="1">Uncharacterized protein</fullName>
    </submittedName>
</protein>
<dbReference type="AlphaFoldDB" id="A0A8H6HK39"/>
<evidence type="ECO:0000313" key="2">
    <source>
        <dbReference type="Proteomes" id="UP000521943"/>
    </source>
</evidence>
<reference evidence="1 2" key="1">
    <citation type="submission" date="2020-07" db="EMBL/GenBank/DDBJ databases">
        <title>Comparative genomics of pyrophilous fungi reveals a link between fire events and developmental genes.</title>
        <authorList>
            <consortium name="DOE Joint Genome Institute"/>
            <person name="Steindorff A.S."/>
            <person name="Carver A."/>
            <person name="Calhoun S."/>
            <person name="Stillman K."/>
            <person name="Liu H."/>
            <person name="Lipzen A."/>
            <person name="Pangilinan J."/>
            <person name="Labutti K."/>
            <person name="Bruns T.D."/>
            <person name="Grigoriev I.V."/>
        </authorList>
    </citation>
    <scope>NUCLEOTIDE SEQUENCE [LARGE SCALE GENOMIC DNA]</scope>
    <source>
        <strain evidence="1 2">CBS 144469</strain>
    </source>
</reference>
<name>A0A8H6HK39_9AGAR</name>
<sequence>MDDSISLRNSHESFASDLGGTVDQGTPFAALATETLSIVASALHSTPAMLTRFMLVCRRTADVGARVRYASLMLSGNKGRRTLAALLSGTPTSLSYCKLIQRLWYRGWADSDMHLNSALLAEVLPLLSDLTALWLDVNPLDATHLLKRVRKQGLVREQSHPIFAIADMASGSPSSPMNLPRLGYLRITGDPVLGGLAFHRCLVSLDMAHVMDHEELANFASGADGTLLGKMLETLSLKFGRSVNLSLAFPLLGGVFPKLRNLSLEQHFLPVLNIVELVAVDPSPFPNLRVLVLNRLYSYRIPRWGSIFPYETFSQETMSRREVYELGSNGVFGRTTLVYPVSDTWSLTFGQQLELHRFVESPLTVIPQPVGLDWIAV</sequence>
<proteinExistence type="predicted"/>
<organism evidence="1 2">
    <name type="scientific">Ephemerocybe angulata</name>
    <dbReference type="NCBI Taxonomy" id="980116"/>
    <lineage>
        <taxon>Eukaryota</taxon>
        <taxon>Fungi</taxon>
        <taxon>Dikarya</taxon>
        <taxon>Basidiomycota</taxon>
        <taxon>Agaricomycotina</taxon>
        <taxon>Agaricomycetes</taxon>
        <taxon>Agaricomycetidae</taxon>
        <taxon>Agaricales</taxon>
        <taxon>Agaricineae</taxon>
        <taxon>Psathyrellaceae</taxon>
        <taxon>Ephemerocybe</taxon>
    </lineage>
</organism>
<dbReference type="Proteomes" id="UP000521943">
    <property type="component" value="Unassembled WGS sequence"/>
</dbReference>
<keyword evidence="2" id="KW-1185">Reference proteome</keyword>